<proteinExistence type="predicted"/>
<evidence type="ECO:0000256" key="1">
    <source>
        <dbReference type="ARBA" id="ARBA00023054"/>
    </source>
</evidence>
<keyword evidence="1" id="KW-0175">Coiled coil</keyword>
<keyword evidence="3" id="KW-1185">Reference proteome</keyword>
<dbReference type="InterPro" id="IPR009533">
    <property type="entry name" value="FAM107"/>
</dbReference>
<sequence>MEVDTMLSEPDYGDETPGLIKPKKLINPVKESRRHQDLHRELLMKNKRGQGLQPKPELLRVLDQRKWEQRVGRQRHHLHHDEEPEPNGALQQELLKRFQRLEQLDRDLEFPGPGEEQPGGGSGGATIPEFIRVRDNLRRTRIVTMETEQGTA</sequence>
<dbReference type="Proteomes" id="UP001318040">
    <property type="component" value="Chromosome 30"/>
</dbReference>
<feature type="region of interest" description="Disordered" evidence="2">
    <location>
        <begin position="102"/>
        <end position="131"/>
    </location>
</feature>
<gene>
    <name evidence="4 5" type="primary">LOC116947417</name>
</gene>
<evidence type="ECO:0000313" key="5">
    <source>
        <dbReference type="RefSeq" id="XP_032819002.1"/>
    </source>
</evidence>
<dbReference type="PANTHER" id="PTHR16768">
    <property type="entry name" value="DOWN REGULATED IN RENAL CARCINOMA 1/TU3A"/>
    <property type="match status" value="1"/>
</dbReference>
<dbReference type="Pfam" id="PF06625">
    <property type="entry name" value="DUF1151"/>
    <property type="match status" value="1"/>
</dbReference>
<dbReference type="RefSeq" id="XP_032819001.1">
    <property type="nucleotide sequence ID" value="XM_032963110.1"/>
</dbReference>
<evidence type="ECO:0000313" key="4">
    <source>
        <dbReference type="RefSeq" id="XP_032819001.1"/>
    </source>
</evidence>
<evidence type="ECO:0000256" key="2">
    <source>
        <dbReference type="SAM" id="MobiDB-lite"/>
    </source>
</evidence>
<dbReference type="PANTHER" id="PTHR16768:SF5">
    <property type="entry name" value="FI14214P"/>
    <property type="match status" value="1"/>
</dbReference>
<feature type="region of interest" description="Disordered" evidence="2">
    <location>
        <begin position="1"/>
        <end position="34"/>
    </location>
</feature>
<dbReference type="KEGG" id="pmrn:116947417"/>
<reference evidence="4 5" key="1">
    <citation type="submission" date="2025-04" db="UniProtKB">
        <authorList>
            <consortium name="RefSeq"/>
        </authorList>
    </citation>
    <scope>IDENTIFICATION</scope>
    <source>
        <tissue evidence="4 5">Sperm</tissue>
    </source>
</reference>
<accession>A0AAJ7TLF2</accession>
<name>A0AAJ7TLF2_PETMA</name>
<dbReference type="RefSeq" id="XP_032819002.1">
    <property type="nucleotide sequence ID" value="XM_032963111.1"/>
</dbReference>
<dbReference type="AlphaFoldDB" id="A0AAJ7TLF2"/>
<protein>
    <submittedName>
        <fullName evidence="4 5">Protein FAM107B-like</fullName>
    </submittedName>
</protein>
<evidence type="ECO:0000313" key="3">
    <source>
        <dbReference type="Proteomes" id="UP001318040"/>
    </source>
</evidence>
<organism evidence="3 4">
    <name type="scientific">Petromyzon marinus</name>
    <name type="common">Sea lamprey</name>
    <dbReference type="NCBI Taxonomy" id="7757"/>
    <lineage>
        <taxon>Eukaryota</taxon>
        <taxon>Metazoa</taxon>
        <taxon>Chordata</taxon>
        <taxon>Craniata</taxon>
        <taxon>Vertebrata</taxon>
        <taxon>Cyclostomata</taxon>
        <taxon>Hyperoartia</taxon>
        <taxon>Petromyzontiformes</taxon>
        <taxon>Petromyzontidae</taxon>
        <taxon>Petromyzon</taxon>
    </lineage>
</organism>